<name>A0A1F6A0J3_9BACT</name>
<gene>
    <name evidence="2" type="ORF">A2721_02280</name>
</gene>
<keyword evidence="1" id="KW-0472">Membrane</keyword>
<feature type="transmembrane region" description="Helical" evidence="1">
    <location>
        <begin position="92"/>
        <end position="116"/>
    </location>
</feature>
<dbReference type="Proteomes" id="UP000177871">
    <property type="component" value="Unassembled WGS sequence"/>
</dbReference>
<keyword evidence="1" id="KW-1133">Transmembrane helix</keyword>
<feature type="transmembrane region" description="Helical" evidence="1">
    <location>
        <begin position="46"/>
        <end position="71"/>
    </location>
</feature>
<dbReference type="EMBL" id="MFJK01000016">
    <property type="protein sequence ID" value="OGG17827.1"/>
    <property type="molecule type" value="Genomic_DNA"/>
</dbReference>
<organism evidence="2 3">
    <name type="scientific">Candidatus Gottesmanbacteria bacterium RIFCSPHIGHO2_01_FULL_47_48</name>
    <dbReference type="NCBI Taxonomy" id="1798381"/>
    <lineage>
        <taxon>Bacteria</taxon>
        <taxon>Candidatus Gottesmaniibacteriota</taxon>
    </lineage>
</organism>
<accession>A0A1F6A0J3</accession>
<reference evidence="2 3" key="1">
    <citation type="journal article" date="2016" name="Nat. Commun.">
        <title>Thousands of microbial genomes shed light on interconnected biogeochemical processes in an aquifer system.</title>
        <authorList>
            <person name="Anantharaman K."/>
            <person name="Brown C.T."/>
            <person name="Hug L.A."/>
            <person name="Sharon I."/>
            <person name="Castelle C.J."/>
            <person name="Probst A.J."/>
            <person name="Thomas B.C."/>
            <person name="Singh A."/>
            <person name="Wilkins M.J."/>
            <person name="Karaoz U."/>
            <person name="Brodie E.L."/>
            <person name="Williams K.H."/>
            <person name="Hubbard S.S."/>
            <person name="Banfield J.F."/>
        </authorList>
    </citation>
    <scope>NUCLEOTIDE SEQUENCE [LARGE SCALE GENOMIC DNA]</scope>
</reference>
<evidence type="ECO:0000313" key="3">
    <source>
        <dbReference type="Proteomes" id="UP000177871"/>
    </source>
</evidence>
<keyword evidence="1" id="KW-0812">Transmembrane</keyword>
<evidence type="ECO:0008006" key="4">
    <source>
        <dbReference type="Google" id="ProtNLM"/>
    </source>
</evidence>
<evidence type="ECO:0000313" key="2">
    <source>
        <dbReference type="EMBL" id="OGG17827.1"/>
    </source>
</evidence>
<dbReference type="STRING" id="1798381.A2721_02280"/>
<comment type="caution">
    <text evidence="2">The sequence shown here is derived from an EMBL/GenBank/DDBJ whole genome shotgun (WGS) entry which is preliminary data.</text>
</comment>
<evidence type="ECO:0000256" key="1">
    <source>
        <dbReference type="SAM" id="Phobius"/>
    </source>
</evidence>
<protein>
    <recommendedName>
        <fullName evidence="4">DUF4190 domain-containing protein</fullName>
    </recommendedName>
</protein>
<dbReference type="AlphaFoldDB" id="A0A1F6A0J3"/>
<proteinExistence type="predicted"/>
<sequence length="128" mass="13471">MLSLFLLAYGSPPLVLADFKEGNGCTKIGAEGQPVDAPSLACLAQVVVNVIGLALAFLGFVTLVFLLIGSIKFITSRGDQKALQSAKNTMTYAILGAVLVIFAFFAINTVTTMLGLPPILSSFTLYQP</sequence>